<evidence type="ECO:0000313" key="3">
    <source>
        <dbReference type="EMBL" id="PSC76484.1"/>
    </source>
</evidence>
<dbReference type="OrthoDB" id="540756at2759"/>
<keyword evidence="4" id="KW-1185">Reference proteome</keyword>
<evidence type="ECO:0000313" key="4">
    <source>
        <dbReference type="Proteomes" id="UP000239649"/>
    </source>
</evidence>
<dbReference type="Proteomes" id="UP000239649">
    <property type="component" value="Unassembled WGS sequence"/>
</dbReference>
<dbReference type="Gene3D" id="2.30.180.10">
    <property type="entry name" value="FAS1 domain"/>
    <property type="match status" value="1"/>
</dbReference>
<dbReference type="PROSITE" id="PS50213">
    <property type="entry name" value="FAS1"/>
    <property type="match status" value="1"/>
</dbReference>
<proteinExistence type="predicted"/>
<feature type="signal peptide" evidence="1">
    <location>
        <begin position="1"/>
        <end position="22"/>
    </location>
</feature>
<comment type="caution">
    <text evidence="3">The sequence shown here is derived from an EMBL/GenBank/DDBJ whole genome shotgun (WGS) entry which is preliminary data.</text>
</comment>
<organism evidence="3 4">
    <name type="scientific">Micractinium conductrix</name>
    <dbReference type="NCBI Taxonomy" id="554055"/>
    <lineage>
        <taxon>Eukaryota</taxon>
        <taxon>Viridiplantae</taxon>
        <taxon>Chlorophyta</taxon>
        <taxon>core chlorophytes</taxon>
        <taxon>Trebouxiophyceae</taxon>
        <taxon>Chlorellales</taxon>
        <taxon>Chlorellaceae</taxon>
        <taxon>Chlorella clade</taxon>
        <taxon>Micractinium</taxon>
    </lineage>
</organism>
<dbReference type="InterPro" id="IPR000782">
    <property type="entry name" value="FAS1_domain"/>
</dbReference>
<reference evidence="3 4" key="1">
    <citation type="journal article" date="2018" name="Plant J.">
        <title>Genome sequences of Chlorella sorokiniana UTEX 1602 and Micractinium conductrix SAG 241.80: implications to maltose excretion by a green alga.</title>
        <authorList>
            <person name="Arriola M.B."/>
            <person name="Velmurugan N."/>
            <person name="Zhang Y."/>
            <person name="Plunkett M.H."/>
            <person name="Hondzo H."/>
            <person name="Barney B.M."/>
        </authorList>
    </citation>
    <scope>NUCLEOTIDE SEQUENCE [LARGE SCALE GENOMIC DNA]</scope>
    <source>
        <strain evidence="3 4">SAG 241.80</strain>
    </source>
</reference>
<gene>
    <name evidence="3" type="primary">g247</name>
    <name evidence="3" type="ORF">C2E20_0247</name>
</gene>
<name>A0A2P6VQW2_9CHLO</name>
<evidence type="ECO:0000256" key="1">
    <source>
        <dbReference type="SAM" id="SignalP"/>
    </source>
</evidence>
<feature type="chain" id="PRO_5015143554" evidence="1">
    <location>
        <begin position="23"/>
        <end position="209"/>
    </location>
</feature>
<dbReference type="PANTHER" id="PTHR10900">
    <property type="entry name" value="PERIOSTIN-RELATED"/>
    <property type="match status" value="1"/>
</dbReference>
<accession>A0A2P6VQW2</accession>
<dbReference type="InterPro" id="IPR050904">
    <property type="entry name" value="Adhesion/Biosynth-related"/>
</dbReference>
<protein>
    <submittedName>
        <fullName evidence="3">Fasciclin</fullName>
    </submittedName>
</protein>
<dbReference type="AlphaFoldDB" id="A0A2P6VQW2"/>
<evidence type="ECO:0000259" key="2">
    <source>
        <dbReference type="PROSITE" id="PS50213"/>
    </source>
</evidence>
<dbReference type="InterPro" id="IPR036378">
    <property type="entry name" value="FAS1_dom_sf"/>
</dbReference>
<dbReference type="Pfam" id="PF02469">
    <property type="entry name" value="Fasciclin"/>
    <property type="match status" value="1"/>
</dbReference>
<dbReference type="PANTHER" id="PTHR10900:SF77">
    <property type="entry name" value="FI19380P1"/>
    <property type="match status" value="1"/>
</dbReference>
<dbReference type="SUPFAM" id="SSF82153">
    <property type="entry name" value="FAS1 domain"/>
    <property type="match status" value="1"/>
</dbReference>
<feature type="domain" description="FAS1" evidence="2">
    <location>
        <begin position="28"/>
        <end position="193"/>
    </location>
</feature>
<keyword evidence="1" id="KW-0732">Signal</keyword>
<dbReference type="SMART" id="SM00554">
    <property type="entry name" value="FAS1"/>
    <property type="match status" value="1"/>
</dbReference>
<dbReference type="EMBL" id="LHPF02000001">
    <property type="protein sequence ID" value="PSC76484.1"/>
    <property type="molecule type" value="Genomic_DNA"/>
</dbReference>
<sequence>MAAFKSLLALVALLVAVGAVDANRSAAADSVAAFLKRTKGFGHLLEVVLAANASIVETLSKPDLVATVFAPDDDAFGVLLKDLKLTKKELLANKDLLTAVLSYHVIGAKVMKKDLKDVQVVQTLLPGETGELKITTKAWEHTGHRWVYDVRLETTSGRKSVVTAADITVGRTAAEIAIGKKGAAVIHVVDRVLIPGDKFFNWSTKSTMP</sequence>